<evidence type="ECO:0000313" key="1">
    <source>
        <dbReference type="EMBL" id="GIY13337.1"/>
    </source>
</evidence>
<proteinExistence type="predicted"/>
<protein>
    <submittedName>
        <fullName evidence="1">Uncharacterized protein</fullName>
    </submittedName>
</protein>
<sequence>MSGARHGAGVTITGWSHEAGVTITGWSWYTSRKNSLSSTLIISVNREQIEYSCPDTTLGGRRESIFRGSPRGGHI</sequence>
<comment type="caution">
    <text evidence="1">The sequence shown here is derived from an EMBL/GenBank/DDBJ whole genome shotgun (WGS) entry which is preliminary data.</text>
</comment>
<dbReference type="Proteomes" id="UP001054945">
    <property type="component" value="Unassembled WGS sequence"/>
</dbReference>
<name>A0AAV4QYY3_CAEEX</name>
<keyword evidence="2" id="KW-1185">Reference proteome</keyword>
<evidence type="ECO:0000313" key="2">
    <source>
        <dbReference type="Proteomes" id="UP001054945"/>
    </source>
</evidence>
<dbReference type="EMBL" id="BPLR01006918">
    <property type="protein sequence ID" value="GIY13337.1"/>
    <property type="molecule type" value="Genomic_DNA"/>
</dbReference>
<accession>A0AAV4QYY3</accession>
<organism evidence="1 2">
    <name type="scientific">Caerostris extrusa</name>
    <name type="common">Bark spider</name>
    <name type="synonym">Caerostris bankana</name>
    <dbReference type="NCBI Taxonomy" id="172846"/>
    <lineage>
        <taxon>Eukaryota</taxon>
        <taxon>Metazoa</taxon>
        <taxon>Ecdysozoa</taxon>
        <taxon>Arthropoda</taxon>
        <taxon>Chelicerata</taxon>
        <taxon>Arachnida</taxon>
        <taxon>Araneae</taxon>
        <taxon>Araneomorphae</taxon>
        <taxon>Entelegynae</taxon>
        <taxon>Araneoidea</taxon>
        <taxon>Araneidae</taxon>
        <taxon>Caerostris</taxon>
    </lineage>
</organism>
<dbReference type="AlphaFoldDB" id="A0AAV4QYY3"/>
<reference evidence="1 2" key="1">
    <citation type="submission" date="2021-06" db="EMBL/GenBank/DDBJ databases">
        <title>Caerostris extrusa draft genome.</title>
        <authorList>
            <person name="Kono N."/>
            <person name="Arakawa K."/>
        </authorList>
    </citation>
    <scope>NUCLEOTIDE SEQUENCE [LARGE SCALE GENOMIC DNA]</scope>
</reference>
<gene>
    <name evidence="1" type="ORF">CEXT_171661</name>
</gene>